<keyword evidence="5" id="KW-1133">Transmembrane helix</keyword>
<sequence length="696" mass="75512">MFRTRLAFKVLAIIGITLFLGFAALGITSIWLEYNAIMDLQTRNTRGLSTLVVRDIGELMTAGDMAVIERYVADVRGKGAVLDLRIYDTAGRPAGTSQDAPDGEVQAALASGTAAEKRHKVDGRHVLSFIVPLANEVRCQSCHGQSDRFNGAMLLTTSLEEGYAGARNLTLALAVVGVCSFFLLLGVMYLFFQRTIIRNIGEISRRVQEIARGEGDLTAAVPVRSSDELGMLAEGINLLVAKLREIISGLYHQAGHIAISACRTIKETERLVTSTHEQKDLSTSVAVASEEIAATLNDVAVNTQRAAQLSLSVDRAAQGGMATVTETAESIDRIRDSVMATLDTMDKLQQSSGQIGEIVGIIGDIADQTNLLALNAAIEAARAGDSGKGFAVVANEVKVLSDRTASSTREIGTIIRSIQAEIRAVVASIAEGKDKVEVGVERSTSARRQLEDILRLAAESTDMINQIATATEEQSATTGEISEKISQVSGTAERVNGQMEQTAGIFRELSETAEQIYGTVGRFKVGTYHDTVKGLASEMRDRVAATLERAAADRRTTLDALFSTEYTPIPDTFPQKYSTPSDRLFDEIISPIQEEILGRDSGMYYAICVDRRGYCPSHNLRYSRPLTGNREADNEHNRTKRIFDDRTGLRCAGNTGSFLLQTYLRDTGEVMNDLSVPIVIGGRHWGAVRIGYRADD</sequence>
<protein>
    <submittedName>
        <fullName evidence="8">Chemotaxis protein</fullName>
    </submittedName>
</protein>
<evidence type="ECO:0000259" key="6">
    <source>
        <dbReference type="PROSITE" id="PS50111"/>
    </source>
</evidence>
<dbReference type="EMBL" id="JXBL01000001">
    <property type="protein sequence ID" value="KIE41263.1"/>
    <property type="molecule type" value="Genomic_DNA"/>
</dbReference>
<dbReference type="CDD" id="cd06225">
    <property type="entry name" value="HAMP"/>
    <property type="match status" value="1"/>
</dbReference>
<dbReference type="RefSeq" id="WP_039642858.1">
    <property type="nucleotide sequence ID" value="NZ_JXBL01000001.1"/>
</dbReference>
<accession>A0A0C1TPJ5</accession>
<evidence type="ECO:0000256" key="4">
    <source>
        <dbReference type="PROSITE-ProRule" id="PRU00284"/>
    </source>
</evidence>
<dbReference type="FunFam" id="1.10.287.950:FF:000001">
    <property type="entry name" value="Methyl-accepting chemotaxis sensory transducer"/>
    <property type="match status" value="1"/>
</dbReference>
<dbReference type="InterPro" id="IPR004089">
    <property type="entry name" value="MCPsignal_dom"/>
</dbReference>
<dbReference type="GO" id="GO:0006935">
    <property type="term" value="P:chemotaxis"/>
    <property type="evidence" value="ECO:0007669"/>
    <property type="project" value="UniProtKB-ARBA"/>
</dbReference>
<comment type="similarity">
    <text evidence="3">Belongs to the methyl-accepting chemotaxis (MCP) protein family.</text>
</comment>
<dbReference type="Gene3D" id="1.10.287.950">
    <property type="entry name" value="Methyl-accepting chemotaxis protein"/>
    <property type="match status" value="1"/>
</dbReference>
<evidence type="ECO:0000256" key="2">
    <source>
        <dbReference type="ARBA" id="ARBA00023224"/>
    </source>
</evidence>
<feature type="transmembrane region" description="Helical" evidence="5">
    <location>
        <begin position="6"/>
        <end position="32"/>
    </location>
</feature>
<dbReference type="PROSITE" id="PS50111">
    <property type="entry name" value="CHEMOTAXIS_TRANSDUC_2"/>
    <property type="match status" value="1"/>
</dbReference>
<dbReference type="SUPFAM" id="SSF58104">
    <property type="entry name" value="Methyl-accepting chemotaxis protein (MCP) signaling domain"/>
    <property type="match status" value="1"/>
</dbReference>
<keyword evidence="5" id="KW-0472">Membrane</keyword>
<keyword evidence="2 4" id="KW-0807">Transducer</keyword>
<dbReference type="AlphaFoldDB" id="A0A0C1TPJ5"/>
<dbReference type="CDD" id="cd11386">
    <property type="entry name" value="MCP_signal"/>
    <property type="match status" value="1"/>
</dbReference>
<comment type="caution">
    <text evidence="8">The sequence shown here is derived from an EMBL/GenBank/DDBJ whole genome shotgun (WGS) entry which is preliminary data.</text>
</comment>
<dbReference type="InterPro" id="IPR048904">
    <property type="entry name" value="Mcp40H-20-like_sensor"/>
</dbReference>
<dbReference type="PANTHER" id="PTHR32089">
    <property type="entry name" value="METHYL-ACCEPTING CHEMOTAXIS PROTEIN MCPB"/>
    <property type="match status" value="1"/>
</dbReference>
<name>A0A0C1TPJ5_9BACT</name>
<keyword evidence="9" id="KW-1185">Reference proteome</keyword>
<comment type="subcellular location">
    <subcellularLocation>
        <location evidence="1">Membrane</location>
    </subcellularLocation>
</comment>
<feature type="domain" description="HAMP" evidence="7">
    <location>
        <begin position="194"/>
        <end position="248"/>
    </location>
</feature>
<evidence type="ECO:0000259" key="7">
    <source>
        <dbReference type="PROSITE" id="PS50885"/>
    </source>
</evidence>
<feature type="domain" description="Methyl-accepting transducer" evidence="6">
    <location>
        <begin position="253"/>
        <end position="489"/>
    </location>
</feature>
<evidence type="ECO:0000256" key="3">
    <source>
        <dbReference type="ARBA" id="ARBA00029447"/>
    </source>
</evidence>
<dbReference type="Proteomes" id="UP000031433">
    <property type="component" value="Unassembled WGS sequence"/>
</dbReference>
<dbReference type="Pfam" id="PF21563">
    <property type="entry name" value="Mcp40H-20_sensor"/>
    <property type="match status" value="1"/>
</dbReference>
<dbReference type="GO" id="GO:0016020">
    <property type="term" value="C:membrane"/>
    <property type="evidence" value="ECO:0007669"/>
    <property type="project" value="UniProtKB-SubCell"/>
</dbReference>
<evidence type="ECO:0000313" key="9">
    <source>
        <dbReference type="Proteomes" id="UP000031433"/>
    </source>
</evidence>
<evidence type="ECO:0000256" key="1">
    <source>
        <dbReference type="ARBA" id="ARBA00004370"/>
    </source>
</evidence>
<feature type="transmembrane region" description="Helical" evidence="5">
    <location>
        <begin position="169"/>
        <end position="192"/>
    </location>
</feature>
<gene>
    <name evidence="8" type="ORF">SE37_00725</name>
</gene>
<keyword evidence="5" id="KW-0812">Transmembrane</keyword>
<evidence type="ECO:0000256" key="5">
    <source>
        <dbReference type="SAM" id="Phobius"/>
    </source>
</evidence>
<reference evidence="8 9" key="1">
    <citation type="submission" date="2015-01" db="EMBL/GenBank/DDBJ databases">
        <title>Genome sequence of the anaerobic bacterium Geobacter soli GSS01, a dissimilatory Fe(III) reducer from soil.</title>
        <authorList>
            <person name="Yang G."/>
            <person name="Zhou S."/>
        </authorList>
    </citation>
    <scope>NUCLEOTIDE SEQUENCE [LARGE SCALE GENOMIC DNA]</scope>
    <source>
        <strain evidence="8 9">GSS01</strain>
    </source>
</reference>
<dbReference type="Pfam" id="PF00672">
    <property type="entry name" value="HAMP"/>
    <property type="match status" value="1"/>
</dbReference>
<dbReference type="PANTHER" id="PTHR32089:SF112">
    <property type="entry name" value="LYSOZYME-LIKE PROTEIN-RELATED"/>
    <property type="match status" value="1"/>
</dbReference>
<dbReference type="PROSITE" id="PS50885">
    <property type="entry name" value="HAMP"/>
    <property type="match status" value="1"/>
</dbReference>
<proteinExistence type="inferred from homology"/>
<dbReference type="SMART" id="SM00283">
    <property type="entry name" value="MA"/>
    <property type="match status" value="1"/>
</dbReference>
<dbReference type="Gene3D" id="3.30.450.290">
    <property type="match status" value="1"/>
</dbReference>
<dbReference type="SMART" id="SM00304">
    <property type="entry name" value="HAMP"/>
    <property type="match status" value="1"/>
</dbReference>
<evidence type="ECO:0000313" key="8">
    <source>
        <dbReference type="EMBL" id="KIE41263.1"/>
    </source>
</evidence>
<organism evidence="8 9">
    <name type="scientific">Geobacter soli</name>
    <dbReference type="NCBI Taxonomy" id="1510391"/>
    <lineage>
        <taxon>Bacteria</taxon>
        <taxon>Pseudomonadati</taxon>
        <taxon>Thermodesulfobacteriota</taxon>
        <taxon>Desulfuromonadia</taxon>
        <taxon>Geobacterales</taxon>
        <taxon>Geobacteraceae</taxon>
        <taxon>Geobacter</taxon>
    </lineage>
</organism>
<dbReference type="Pfam" id="PF00015">
    <property type="entry name" value="MCPsignal"/>
    <property type="match status" value="1"/>
</dbReference>
<dbReference type="GO" id="GO:0007165">
    <property type="term" value="P:signal transduction"/>
    <property type="evidence" value="ECO:0007669"/>
    <property type="project" value="UniProtKB-KW"/>
</dbReference>
<dbReference type="InterPro" id="IPR003660">
    <property type="entry name" value="HAMP_dom"/>
</dbReference>